<dbReference type="SUPFAM" id="SSF53474">
    <property type="entry name" value="alpha/beta-Hydrolases"/>
    <property type="match status" value="1"/>
</dbReference>
<dbReference type="EMBL" id="JAYXHS010000003">
    <property type="protein sequence ID" value="MEC5387585.1"/>
    <property type="molecule type" value="Genomic_DNA"/>
</dbReference>
<dbReference type="PANTHER" id="PTHR22946">
    <property type="entry name" value="DIENELACTONE HYDROLASE DOMAIN-CONTAINING PROTEIN-RELATED"/>
    <property type="match status" value="1"/>
</dbReference>
<dbReference type="Gene3D" id="3.40.50.1820">
    <property type="entry name" value="alpha/beta hydrolase"/>
    <property type="match status" value="1"/>
</dbReference>
<keyword evidence="2" id="KW-0732">Signal</keyword>
<dbReference type="InterPro" id="IPR029058">
    <property type="entry name" value="AB_hydrolase_fold"/>
</dbReference>
<name>A0ABU6K9C8_9RHOO</name>
<dbReference type="Proteomes" id="UP001331561">
    <property type="component" value="Unassembled WGS sequence"/>
</dbReference>
<dbReference type="GO" id="GO:0016787">
    <property type="term" value="F:hydrolase activity"/>
    <property type="evidence" value="ECO:0007669"/>
    <property type="project" value="UniProtKB-KW"/>
</dbReference>
<dbReference type="PANTHER" id="PTHR22946:SF9">
    <property type="entry name" value="POLYKETIDE TRANSFERASE AF380"/>
    <property type="match status" value="1"/>
</dbReference>
<dbReference type="Pfam" id="PF02129">
    <property type="entry name" value="Peptidase_S15"/>
    <property type="match status" value="1"/>
</dbReference>
<protein>
    <submittedName>
        <fullName evidence="4">CocE/NonD family hydrolase</fullName>
    </submittedName>
</protein>
<accession>A0ABU6K9C8</accession>
<evidence type="ECO:0000313" key="4">
    <source>
        <dbReference type="EMBL" id="MEC5387585.1"/>
    </source>
</evidence>
<proteinExistence type="predicted"/>
<feature type="signal peptide" evidence="2">
    <location>
        <begin position="1"/>
        <end position="34"/>
    </location>
</feature>
<evidence type="ECO:0000256" key="2">
    <source>
        <dbReference type="SAM" id="SignalP"/>
    </source>
</evidence>
<feature type="domain" description="Xaa-Pro dipeptidyl-peptidase-like" evidence="3">
    <location>
        <begin position="52"/>
        <end position="220"/>
    </location>
</feature>
<gene>
    <name evidence="4" type="ORF">VVD49_17770</name>
</gene>
<keyword evidence="5" id="KW-1185">Reference proteome</keyword>
<evidence type="ECO:0000256" key="1">
    <source>
        <dbReference type="ARBA" id="ARBA00022801"/>
    </source>
</evidence>
<feature type="chain" id="PRO_5046905836" evidence="2">
    <location>
        <begin position="35"/>
        <end position="308"/>
    </location>
</feature>
<comment type="caution">
    <text evidence="4">The sequence shown here is derived from an EMBL/GenBank/DDBJ whole genome shotgun (WGS) entry which is preliminary data.</text>
</comment>
<dbReference type="RefSeq" id="WP_327600553.1">
    <property type="nucleotide sequence ID" value="NZ_JAYXHS010000003.1"/>
</dbReference>
<evidence type="ECO:0000259" key="3">
    <source>
        <dbReference type="Pfam" id="PF02129"/>
    </source>
</evidence>
<keyword evidence="1 4" id="KW-0378">Hydrolase</keyword>
<reference evidence="4 5" key="1">
    <citation type="submission" date="2024-01" db="EMBL/GenBank/DDBJ databases">
        <title>Uliginosibacterium soil sp. nov.</title>
        <authorList>
            <person name="Lv Y."/>
        </authorList>
    </citation>
    <scope>NUCLEOTIDE SEQUENCE [LARGE SCALE GENOMIC DNA]</scope>
    <source>
        <strain evidence="4 5">H3</strain>
    </source>
</reference>
<sequence>MPDLLVVSVLRSVRAWAVMSFVLALVCASSALCAAEDRYDERNLIPFRQYQIVTYVYRPEKEAATFPIVIFSHGRATTAEARGRVDQPARSIIDFWLKRGFAVVAAVRPGYGATGGGDREVSGSRWVEGPDRTLICEGRGDFQAVAEKSAEAVSKVIEWTRAQPWADRSRILLLGQSVGGLTTVALTSKQIEGVVGAINFSGGTGGEPVRSPGMSCKPEAIAALYRAYGAKASVPSLWLYSRNDQFWGEAAPRDWYAAFSEGGSDTRFFQAPALPNRDGHQLLLHGANYWMPEVDAFLRKLGVMRTDP</sequence>
<organism evidence="4 5">
    <name type="scientific">Uliginosibacterium silvisoli</name>
    <dbReference type="NCBI Taxonomy" id="3114758"/>
    <lineage>
        <taxon>Bacteria</taxon>
        <taxon>Pseudomonadati</taxon>
        <taxon>Pseudomonadota</taxon>
        <taxon>Betaproteobacteria</taxon>
        <taxon>Rhodocyclales</taxon>
        <taxon>Zoogloeaceae</taxon>
        <taxon>Uliginosibacterium</taxon>
    </lineage>
</organism>
<dbReference type="InterPro" id="IPR000383">
    <property type="entry name" value="Xaa-Pro-like_dom"/>
</dbReference>
<evidence type="ECO:0000313" key="5">
    <source>
        <dbReference type="Proteomes" id="UP001331561"/>
    </source>
</evidence>
<dbReference type="InterPro" id="IPR050261">
    <property type="entry name" value="FrsA_esterase"/>
</dbReference>